<sequence length="86" mass="9860">MLLQDKNKVHADFKSWVDDLKETLSTNQYYKLPIKEISRSTFASLQGTVQGNRKNQKSSSDFNAGQMNPNKKEKVNLIPNRMTGEK</sequence>
<dbReference type="PROSITE" id="PS50003">
    <property type="entry name" value="PH_DOMAIN"/>
    <property type="match status" value="1"/>
</dbReference>
<feature type="compositionally biased region" description="Polar residues" evidence="1">
    <location>
        <begin position="47"/>
        <end position="69"/>
    </location>
</feature>
<evidence type="ECO:0000256" key="1">
    <source>
        <dbReference type="SAM" id="MobiDB-lite"/>
    </source>
</evidence>
<dbReference type="AlphaFoldDB" id="A0A420ICT4"/>
<dbReference type="Proteomes" id="UP000285326">
    <property type="component" value="Unassembled WGS sequence"/>
</dbReference>
<organism evidence="3 4">
    <name type="scientific">Golovinomyces cichoracearum</name>
    <dbReference type="NCBI Taxonomy" id="62708"/>
    <lineage>
        <taxon>Eukaryota</taxon>
        <taxon>Fungi</taxon>
        <taxon>Dikarya</taxon>
        <taxon>Ascomycota</taxon>
        <taxon>Pezizomycotina</taxon>
        <taxon>Leotiomycetes</taxon>
        <taxon>Erysiphales</taxon>
        <taxon>Erysiphaceae</taxon>
        <taxon>Golovinomyces</taxon>
    </lineage>
</organism>
<protein>
    <recommendedName>
        <fullName evidence="2">PH domain-containing protein</fullName>
    </recommendedName>
</protein>
<proteinExistence type="predicted"/>
<dbReference type="InterPro" id="IPR001849">
    <property type="entry name" value="PH_domain"/>
</dbReference>
<evidence type="ECO:0000313" key="4">
    <source>
        <dbReference type="Proteomes" id="UP000285326"/>
    </source>
</evidence>
<evidence type="ECO:0000313" key="3">
    <source>
        <dbReference type="EMBL" id="RKF72348.1"/>
    </source>
</evidence>
<name>A0A420ICT4_9PEZI</name>
<gene>
    <name evidence="3" type="ORF">GcM1_248089</name>
</gene>
<reference evidence="3 4" key="1">
    <citation type="journal article" date="2018" name="BMC Genomics">
        <title>Comparative genome analyses reveal sequence features reflecting distinct modes of host-adaptation between dicot and monocot powdery mildew.</title>
        <authorList>
            <person name="Wu Y."/>
            <person name="Ma X."/>
            <person name="Pan Z."/>
            <person name="Kale S.D."/>
            <person name="Song Y."/>
            <person name="King H."/>
            <person name="Zhang Q."/>
            <person name="Presley C."/>
            <person name="Deng X."/>
            <person name="Wei C.I."/>
            <person name="Xiao S."/>
        </authorList>
    </citation>
    <scope>NUCLEOTIDE SEQUENCE [LARGE SCALE GENOMIC DNA]</scope>
    <source>
        <strain evidence="3">UMSG1</strain>
    </source>
</reference>
<dbReference type="EMBL" id="MCBS01024858">
    <property type="protein sequence ID" value="RKF72348.1"/>
    <property type="molecule type" value="Genomic_DNA"/>
</dbReference>
<feature type="domain" description="PH" evidence="2">
    <location>
        <begin position="1"/>
        <end position="25"/>
    </location>
</feature>
<comment type="caution">
    <text evidence="3">The sequence shown here is derived from an EMBL/GenBank/DDBJ whole genome shotgun (WGS) entry which is preliminary data.</text>
</comment>
<evidence type="ECO:0000259" key="2">
    <source>
        <dbReference type="PROSITE" id="PS50003"/>
    </source>
</evidence>
<accession>A0A420ICT4</accession>
<feature type="region of interest" description="Disordered" evidence="1">
    <location>
        <begin position="47"/>
        <end position="86"/>
    </location>
</feature>